<comment type="subcellular location">
    <subcellularLocation>
        <location evidence="1">Membrane</location>
        <topology evidence="1">Multi-pass membrane protein</topology>
    </subcellularLocation>
</comment>
<feature type="transmembrane region" description="Helical" evidence="7">
    <location>
        <begin position="79"/>
        <end position="103"/>
    </location>
</feature>
<feature type="domain" description="Major facilitator superfamily (MFS) profile" evidence="8">
    <location>
        <begin position="43"/>
        <end position="451"/>
    </location>
</feature>
<name>S3CPW8_OPHP1</name>
<organism evidence="9 10">
    <name type="scientific">Ophiostoma piceae (strain UAMH 11346)</name>
    <name type="common">Sap stain fungus</name>
    <dbReference type="NCBI Taxonomy" id="1262450"/>
    <lineage>
        <taxon>Eukaryota</taxon>
        <taxon>Fungi</taxon>
        <taxon>Dikarya</taxon>
        <taxon>Ascomycota</taxon>
        <taxon>Pezizomycotina</taxon>
        <taxon>Sordariomycetes</taxon>
        <taxon>Sordariomycetidae</taxon>
        <taxon>Ophiostomatales</taxon>
        <taxon>Ophiostomataceae</taxon>
        <taxon>Ophiostoma</taxon>
    </lineage>
</organism>
<dbReference type="Proteomes" id="UP000016923">
    <property type="component" value="Unassembled WGS sequence"/>
</dbReference>
<evidence type="ECO:0000313" key="10">
    <source>
        <dbReference type="Proteomes" id="UP000016923"/>
    </source>
</evidence>
<sequence>MSAAAKATNVVDVDVLPADPLTAEEGANAVDARRVVRKIDRRLVPLIFVTCLFFFMDKSILSSAAVFKLRTDNGLVGQQYSWVSSVFYFGYIMYMYPTTLLCARLPIGKYLTGNTLIWGIVVGTTAACHNFGGLITVRFLLGVCEATIDPAFMFITSTWYTRDEIPIRTGVWFTGNSVGGIISNLFAFGVGHIHDDMHPWRWMYIILGIATFLWAFGIWALLPDSIATASFLTEEERQFAQDRVVIAGTGRTDKMPFRFDQVIECMVDPKTWLIFAITLCMQIPNGGTQSFGNLVLKSFGFSSLHSTLIQIPPGVIVAVTIAVTGYIAGRYRNLHILMIILVVLPPIAGSAMIYRRAGISKGVQLFAYMMLSTGPAPMPLLMSLIQANYKGVTKKATMTTLLFFAYCTGNIVGPQLFKTSEEPVYNSAFQAIMICYSLAVMFSVILRAYLMWTNAKRTRVEGIEGSSSASGVVGGGKVVDVHIDAGIAEAVHDVVLCPEDYEDVTDWKTIGFRYRY</sequence>
<dbReference type="PANTHER" id="PTHR43791:SF10">
    <property type="entry name" value="MAJOR FACILITATOR SUPERFAMILY (MFS) PROFILE DOMAIN-CONTAINING PROTEIN"/>
    <property type="match status" value="1"/>
</dbReference>
<feature type="transmembrane region" description="Helical" evidence="7">
    <location>
        <begin position="43"/>
        <end position="67"/>
    </location>
</feature>
<dbReference type="PROSITE" id="PS50850">
    <property type="entry name" value="MFS"/>
    <property type="match status" value="1"/>
</dbReference>
<dbReference type="AlphaFoldDB" id="S3CPW8"/>
<feature type="transmembrane region" description="Helical" evidence="7">
    <location>
        <begin position="115"/>
        <end position="141"/>
    </location>
</feature>
<feature type="transmembrane region" description="Helical" evidence="7">
    <location>
        <begin position="202"/>
        <end position="222"/>
    </location>
</feature>
<keyword evidence="4 7" id="KW-1133">Transmembrane helix</keyword>
<dbReference type="InterPro" id="IPR011701">
    <property type="entry name" value="MFS"/>
</dbReference>
<evidence type="ECO:0000256" key="7">
    <source>
        <dbReference type="SAM" id="Phobius"/>
    </source>
</evidence>
<evidence type="ECO:0000256" key="1">
    <source>
        <dbReference type="ARBA" id="ARBA00004141"/>
    </source>
</evidence>
<keyword evidence="3 7" id="KW-0812">Transmembrane</keyword>
<dbReference type="InterPro" id="IPR036259">
    <property type="entry name" value="MFS_trans_sf"/>
</dbReference>
<gene>
    <name evidence="9" type="ORF">F503_03984</name>
</gene>
<feature type="transmembrane region" description="Helical" evidence="7">
    <location>
        <begin position="366"/>
        <end position="385"/>
    </location>
</feature>
<dbReference type="Pfam" id="PF07690">
    <property type="entry name" value="MFS_1"/>
    <property type="match status" value="1"/>
</dbReference>
<dbReference type="VEuPathDB" id="FungiDB:F503_03984"/>
<keyword evidence="10" id="KW-1185">Reference proteome</keyword>
<evidence type="ECO:0000259" key="8">
    <source>
        <dbReference type="PROSITE" id="PS50850"/>
    </source>
</evidence>
<dbReference type="InterPro" id="IPR020846">
    <property type="entry name" value="MFS_dom"/>
</dbReference>
<keyword evidence="5 7" id="KW-0472">Membrane</keyword>
<evidence type="ECO:0000313" key="9">
    <source>
        <dbReference type="EMBL" id="EPE02635.1"/>
    </source>
</evidence>
<evidence type="ECO:0000256" key="4">
    <source>
        <dbReference type="ARBA" id="ARBA00022989"/>
    </source>
</evidence>
<evidence type="ECO:0000256" key="3">
    <source>
        <dbReference type="ARBA" id="ARBA00022692"/>
    </source>
</evidence>
<proteinExistence type="inferred from homology"/>
<feature type="transmembrane region" description="Helical" evidence="7">
    <location>
        <begin position="336"/>
        <end position="354"/>
    </location>
</feature>
<dbReference type="PANTHER" id="PTHR43791">
    <property type="entry name" value="PERMEASE-RELATED"/>
    <property type="match status" value="1"/>
</dbReference>
<dbReference type="SUPFAM" id="SSF103473">
    <property type="entry name" value="MFS general substrate transporter"/>
    <property type="match status" value="1"/>
</dbReference>
<accession>S3CPW8</accession>
<dbReference type="GO" id="GO:0016020">
    <property type="term" value="C:membrane"/>
    <property type="evidence" value="ECO:0007669"/>
    <property type="project" value="UniProtKB-SubCell"/>
</dbReference>
<dbReference type="GO" id="GO:0022857">
    <property type="term" value="F:transmembrane transporter activity"/>
    <property type="evidence" value="ECO:0007669"/>
    <property type="project" value="InterPro"/>
</dbReference>
<comment type="similarity">
    <text evidence="6">Belongs to the major facilitator superfamily. Allantoate permease family.</text>
</comment>
<dbReference type="EMBL" id="KE148175">
    <property type="protein sequence ID" value="EPE02635.1"/>
    <property type="molecule type" value="Genomic_DNA"/>
</dbReference>
<dbReference type="eggNOG" id="KOG2533">
    <property type="taxonomic scope" value="Eukaryota"/>
</dbReference>
<evidence type="ECO:0000256" key="2">
    <source>
        <dbReference type="ARBA" id="ARBA00022448"/>
    </source>
</evidence>
<evidence type="ECO:0000256" key="5">
    <source>
        <dbReference type="ARBA" id="ARBA00023136"/>
    </source>
</evidence>
<dbReference type="OMA" id="NTFFWGA"/>
<feature type="transmembrane region" description="Helical" evidence="7">
    <location>
        <begin position="170"/>
        <end position="190"/>
    </location>
</feature>
<feature type="transmembrane region" description="Helical" evidence="7">
    <location>
        <begin position="397"/>
        <end position="417"/>
    </location>
</feature>
<reference evidence="9 10" key="1">
    <citation type="journal article" date="2013" name="BMC Genomics">
        <title>The genome and transcriptome of the pine saprophyte Ophiostoma piceae, and a comparison with the bark beetle-associated pine pathogen Grosmannia clavigera.</title>
        <authorList>
            <person name="Haridas S."/>
            <person name="Wang Y."/>
            <person name="Lim L."/>
            <person name="Massoumi Alamouti S."/>
            <person name="Jackman S."/>
            <person name="Docking R."/>
            <person name="Robertson G."/>
            <person name="Birol I."/>
            <person name="Bohlmann J."/>
            <person name="Breuil C."/>
        </authorList>
    </citation>
    <scope>NUCLEOTIDE SEQUENCE [LARGE SCALE GENOMIC DNA]</scope>
    <source>
        <strain evidence="9 10">UAMH 11346</strain>
    </source>
</reference>
<dbReference type="Gene3D" id="1.20.1250.20">
    <property type="entry name" value="MFS general substrate transporter like domains"/>
    <property type="match status" value="2"/>
</dbReference>
<dbReference type="HOGENOM" id="CLU_001265_0_5_1"/>
<dbReference type="FunFam" id="1.20.1250.20:FF:000064">
    <property type="entry name" value="MFS allantoate transporter"/>
    <property type="match status" value="1"/>
</dbReference>
<protein>
    <submittedName>
        <fullName evidence="9">Allantoate permease</fullName>
    </submittedName>
</protein>
<dbReference type="OrthoDB" id="6730379at2759"/>
<feature type="transmembrane region" description="Helical" evidence="7">
    <location>
        <begin position="308"/>
        <end position="329"/>
    </location>
</feature>
<feature type="transmembrane region" description="Helical" evidence="7">
    <location>
        <begin position="429"/>
        <end position="450"/>
    </location>
</feature>
<keyword evidence="2" id="KW-0813">Transport</keyword>
<evidence type="ECO:0000256" key="6">
    <source>
        <dbReference type="ARBA" id="ARBA00037968"/>
    </source>
</evidence>